<comment type="caution">
    <text evidence="1">The sequence shown here is derived from an EMBL/GenBank/DDBJ whole genome shotgun (WGS) entry which is preliminary data.</text>
</comment>
<gene>
    <name evidence="1" type="ORF">AYJ05_10995</name>
</gene>
<dbReference type="InterPro" id="IPR011882">
    <property type="entry name" value="PaaC"/>
</dbReference>
<dbReference type="SUPFAM" id="SSF47240">
    <property type="entry name" value="Ferritin-like"/>
    <property type="match status" value="1"/>
</dbReference>
<dbReference type="GO" id="GO:0005829">
    <property type="term" value="C:cytosol"/>
    <property type="evidence" value="ECO:0007669"/>
    <property type="project" value="TreeGrafter"/>
</dbReference>
<dbReference type="Pfam" id="PF05138">
    <property type="entry name" value="PaaA_PaaC"/>
    <property type="match status" value="1"/>
</dbReference>
<dbReference type="RefSeq" id="WP_066841169.1">
    <property type="nucleotide sequence ID" value="NZ_LSTQ01000027.1"/>
</dbReference>
<proteinExistence type="predicted"/>
<name>A0A177I988_9CORY</name>
<dbReference type="GO" id="GO:0010124">
    <property type="term" value="P:phenylacetate catabolic process"/>
    <property type="evidence" value="ECO:0007669"/>
    <property type="project" value="InterPro"/>
</dbReference>
<dbReference type="PANTHER" id="PTHR30458:SF0">
    <property type="entry name" value="1,2-PHENYLACETYL-COA EPOXIDASE, SUBUNIT C"/>
    <property type="match status" value="1"/>
</dbReference>
<organism evidence="1 2">
    <name type="scientific">Corynebacterium stationis</name>
    <dbReference type="NCBI Taxonomy" id="1705"/>
    <lineage>
        <taxon>Bacteria</taxon>
        <taxon>Bacillati</taxon>
        <taxon>Actinomycetota</taxon>
        <taxon>Actinomycetes</taxon>
        <taxon>Mycobacteriales</taxon>
        <taxon>Corynebacteriaceae</taxon>
        <taxon>Corynebacterium</taxon>
    </lineage>
</organism>
<keyword evidence="2" id="KW-1185">Reference proteome</keyword>
<dbReference type="OrthoDB" id="9789947at2"/>
<dbReference type="InterPro" id="IPR012347">
    <property type="entry name" value="Ferritin-like"/>
</dbReference>
<dbReference type="NCBIfam" id="TIGR02158">
    <property type="entry name" value="PA_CoA_Oxy3"/>
    <property type="match status" value="1"/>
</dbReference>
<evidence type="ECO:0000313" key="1">
    <source>
        <dbReference type="EMBL" id="OAH24861.1"/>
    </source>
</evidence>
<dbReference type="InterPro" id="IPR052703">
    <property type="entry name" value="Aromatic_CoA_ox/epox"/>
</dbReference>
<dbReference type="InterPro" id="IPR007814">
    <property type="entry name" value="PaaA_PaaC"/>
</dbReference>
<evidence type="ECO:0000313" key="2">
    <source>
        <dbReference type="Proteomes" id="UP000076947"/>
    </source>
</evidence>
<accession>A0A177I988</accession>
<dbReference type="Proteomes" id="UP000076947">
    <property type="component" value="Unassembled WGS sequence"/>
</dbReference>
<dbReference type="PIRSF" id="PIRSF037834">
    <property type="entry name" value="PA_CoA_Oase3"/>
    <property type="match status" value="1"/>
</dbReference>
<reference evidence="2" key="1">
    <citation type="submission" date="2016-02" db="EMBL/GenBank/DDBJ databases">
        <authorList>
            <person name="Kaur G."/>
            <person name="Nair G.R."/>
            <person name="Mayilraj S."/>
        </authorList>
    </citation>
    <scope>NUCLEOTIDE SEQUENCE [LARGE SCALE GENOMIC DNA]</scope>
    <source>
        <strain evidence="2">GA-15</strain>
    </source>
</reference>
<dbReference type="AlphaFoldDB" id="A0A177I988"/>
<sequence>MSGFAAADSATTQSLGDAISTEDIRNSGVKADDQVAQYAAMLGDDALILAQRLGWWISRAPEMEEDIALGNIALDLIGHTRFFYTYAASGWDKTEDDLAYFRTEEEFRSARLVEQENGDFGQTIARQLLFSHYQYALYSKLQDSADETIAAIAAKAIKEVEYHVDHSNQWMLRLGLGTEESHRRISAGIYYMWPYLEELFEDLELHKELAAKDIAVLPSTLRDEALGRITEVLEKSNVEIPQVKPARSSQRTGRFSEQRGYILAEMQSLARQHPGATW</sequence>
<dbReference type="EMBL" id="LSTQ01000027">
    <property type="protein sequence ID" value="OAH24861.1"/>
    <property type="molecule type" value="Genomic_DNA"/>
</dbReference>
<dbReference type="Gene3D" id="1.20.1260.10">
    <property type="match status" value="1"/>
</dbReference>
<dbReference type="STRING" id="1705.CA21670_11985"/>
<protein>
    <submittedName>
        <fullName evidence="1">Phenylacetate-CoA oxygenase</fullName>
    </submittedName>
</protein>
<dbReference type="PANTHER" id="PTHR30458">
    <property type="entry name" value="PHENYLACETIC ACID DEGRADATION PROTEIN PAA"/>
    <property type="match status" value="1"/>
</dbReference>
<dbReference type="InterPro" id="IPR009078">
    <property type="entry name" value="Ferritin-like_SF"/>
</dbReference>